<name>A0A6L9W116_9ACTN</name>
<proteinExistence type="predicted"/>
<comment type="caution">
    <text evidence="2">The sequence shown here is derived from an EMBL/GenBank/DDBJ whole genome shotgun (WGS) entry which is preliminary data.</text>
</comment>
<organism evidence="2 4">
    <name type="scientific">Blastococcus saxobsidens</name>
    <dbReference type="NCBI Taxonomy" id="138336"/>
    <lineage>
        <taxon>Bacteria</taxon>
        <taxon>Bacillati</taxon>
        <taxon>Actinomycetota</taxon>
        <taxon>Actinomycetes</taxon>
        <taxon>Geodermatophilales</taxon>
        <taxon>Geodermatophilaceae</taxon>
        <taxon>Blastococcus</taxon>
    </lineage>
</organism>
<dbReference type="EMBL" id="JAAGWG010000008">
    <property type="protein sequence ID" value="NEK85419.1"/>
    <property type="molecule type" value="Genomic_DNA"/>
</dbReference>
<accession>A0A6L9W116</accession>
<dbReference type="GO" id="GO:0004519">
    <property type="term" value="F:endonuclease activity"/>
    <property type="evidence" value="ECO:0007669"/>
    <property type="project" value="UniProtKB-KW"/>
</dbReference>
<keyword evidence="2" id="KW-0378">Hydrolase</keyword>
<sequence length="252" mass="29013">MSDEEMVRLRDALQFVDPDSTYFALTFTASDDGRIEWSMETGLVGAGSKPYWELRAPVPVRAEVMRRIWIDLGQTCVVVNDNETLFYFLRLGGNGLIEESIAKRRFPQFFDPVECVPTWWGVRQAHTLPSKALQHAPTRKLRMEVLRRDDFRCRSCGRRASDYVDIELHVHHILPHGKGGLTEAGNLITLCHTCHQGLDPHLELKLFEMVPGGIPGPDVDIERDAEDYRRGVKNYRIISERQIEMLRLRRKA</sequence>
<dbReference type="Pfam" id="PF01844">
    <property type="entry name" value="HNH"/>
    <property type="match status" value="1"/>
</dbReference>
<feature type="domain" description="HNH nuclease" evidence="1">
    <location>
        <begin position="140"/>
        <end position="196"/>
    </location>
</feature>
<protein>
    <submittedName>
        <fullName evidence="2">HNH endonuclease</fullName>
    </submittedName>
</protein>
<evidence type="ECO:0000313" key="3">
    <source>
        <dbReference type="EMBL" id="NEK87611.1"/>
    </source>
</evidence>
<dbReference type="InterPro" id="IPR002711">
    <property type="entry name" value="HNH"/>
</dbReference>
<gene>
    <name evidence="2" type="ORF">GCU60_06530</name>
    <name evidence="3" type="ORF">GCU60_17880</name>
</gene>
<dbReference type="AlphaFoldDB" id="A0A6L9W116"/>
<dbReference type="RefSeq" id="WP_163203417.1">
    <property type="nucleotide sequence ID" value="NZ_JAAGWG010000008.1"/>
</dbReference>
<reference evidence="2 4" key="1">
    <citation type="submission" date="2019-12" db="EMBL/GenBank/DDBJ databases">
        <title>the WGS of Blastococcus saxobsidens 67B17.</title>
        <authorList>
            <person name="Jiang Z."/>
        </authorList>
    </citation>
    <scope>NUCLEOTIDE SEQUENCE [LARGE SCALE GENOMIC DNA]</scope>
    <source>
        <strain evidence="2 4">67B17</strain>
    </source>
</reference>
<keyword evidence="2" id="KW-0540">Nuclease</keyword>
<dbReference type="Gene3D" id="1.10.30.50">
    <property type="match status" value="1"/>
</dbReference>
<dbReference type="InterPro" id="IPR003615">
    <property type="entry name" value="HNH_nuc"/>
</dbReference>
<dbReference type="Proteomes" id="UP000479241">
    <property type="component" value="Unassembled WGS sequence"/>
</dbReference>
<dbReference type="GO" id="GO:0003676">
    <property type="term" value="F:nucleic acid binding"/>
    <property type="evidence" value="ECO:0007669"/>
    <property type="project" value="InterPro"/>
</dbReference>
<dbReference type="GO" id="GO:0008270">
    <property type="term" value="F:zinc ion binding"/>
    <property type="evidence" value="ECO:0007669"/>
    <property type="project" value="InterPro"/>
</dbReference>
<evidence type="ECO:0000259" key="1">
    <source>
        <dbReference type="SMART" id="SM00507"/>
    </source>
</evidence>
<dbReference type="EMBL" id="JAAGWG010000036">
    <property type="protein sequence ID" value="NEK87611.1"/>
    <property type="molecule type" value="Genomic_DNA"/>
</dbReference>
<evidence type="ECO:0000313" key="2">
    <source>
        <dbReference type="EMBL" id="NEK85419.1"/>
    </source>
</evidence>
<evidence type="ECO:0000313" key="4">
    <source>
        <dbReference type="Proteomes" id="UP000479241"/>
    </source>
</evidence>
<dbReference type="SMART" id="SM00507">
    <property type="entry name" value="HNHc"/>
    <property type="match status" value="1"/>
</dbReference>
<dbReference type="CDD" id="cd00085">
    <property type="entry name" value="HNHc"/>
    <property type="match status" value="1"/>
</dbReference>
<keyword evidence="2" id="KW-0255">Endonuclease</keyword>